<feature type="transmembrane region" description="Helical" evidence="7">
    <location>
        <begin position="158"/>
        <end position="182"/>
    </location>
</feature>
<dbReference type="PROSITE" id="PS51202">
    <property type="entry name" value="RCK_C"/>
    <property type="match status" value="2"/>
</dbReference>
<feature type="transmembrane region" description="Helical" evidence="7">
    <location>
        <begin position="7"/>
        <end position="26"/>
    </location>
</feature>
<feature type="transmembrane region" description="Helical" evidence="7">
    <location>
        <begin position="111"/>
        <end position="138"/>
    </location>
</feature>
<dbReference type="InterPro" id="IPR036721">
    <property type="entry name" value="RCK_C_sf"/>
</dbReference>
<keyword evidence="11" id="KW-1185">Reference proteome</keyword>
<evidence type="ECO:0000256" key="7">
    <source>
        <dbReference type="SAM" id="Phobius"/>
    </source>
</evidence>
<dbReference type="PANTHER" id="PTHR43652">
    <property type="entry name" value="BASIC AMINO ACID ANTIPORTER YFCC-RELATED"/>
    <property type="match status" value="1"/>
</dbReference>
<dbReference type="AlphaFoldDB" id="A0A6L4WNK9"/>
<evidence type="ECO:0000313" key="9">
    <source>
        <dbReference type="EMBL" id="KAB7884748.1"/>
    </source>
</evidence>
<dbReference type="GO" id="GO:0005886">
    <property type="term" value="C:plasma membrane"/>
    <property type="evidence" value="ECO:0007669"/>
    <property type="project" value="TreeGrafter"/>
</dbReference>
<dbReference type="GO" id="GO:0008324">
    <property type="term" value="F:monoatomic cation transmembrane transporter activity"/>
    <property type="evidence" value="ECO:0007669"/>
    <property type="project" value="InterPro"/>
</dbReference>
<evidence type="ECO:0000313" key="12">
    <source>
        <dbReference type="Proteomes" id="UP000472839"/>
    </source>
</evidence>
<feature type="domain" description="RCK C-terminal" evidence="8">
    <location>
        <begin position="316"/>
        <end position="403"/>
    </location>
</feature>
<dbReference type="RefSeq" id="WP_152189983.1">
    <property type="nucleotide sequence ID" value="NZ_WFKI01000001.1"/>
</dbReference>
<feature type="transmembrane region" description="Helical" evidence="7">
    <location>
        <begin position="496"/>
        <end position="519"/>
    </location>
</feature>
<evidence type="ECO:0000256" key="4">
    <source>
        <dbReference type="ARBA" id="ARBA00022737"/>
    </source>
</evidence>
<dbReference type="Proteomes" id="UP000472839">
    <property type="component" value="Unassembled WGS sequence"/>
</dbReference>
<proteinExistence type="predicted"/>
<feature type="transmembrane region" description="Helical" evidence="7">
    <location>
        <begin position="420"/>
        <end position="453"/>
    </location>
</feature>
<reference evidence="11 12" key="1">
    <citation type="submission" date="2019-10" db="EMBL/GenBank/DDBJ databases">
        <title>Poseidonibacter ostreae sp. nov., isolated from the gut of the Ostrea denselamellosa.</title>
        <authorList>
            <person name="Choi A."/>
        </authorList>
    </citation>
    <scope>NUCLEOTIDE SEQUENCE [LARGE SCALE GENOMIC DNA]</scope>
    <source>
        <strain evidence="9 12">SJOD-M-33</strain>
        <strain evidence="10 11">SJOD-M-5</strain>
    </source>
</reference>
<keyword evidence="6 7" id="KW-0472">Membrane</keyword>
<dbReference type="InterPro" id="IPR006037">
    <property type="entry name" value="RCK_C"/>
</dbReference>
<dbReference type="EMBL" id="WFKJ01000020">
    <property type="protein sequence ID" value="KAB7890979.1"/>
    <property type="molecule type" value="Genomic_DNA"/>
</dbReference>
<accession>A0A6L4WNK9</accession>
<evidence type="ECO:0000313" key="11">
    <source>
        <dbReference type="Proteomes" id="UP000461010"/>
    </source>
</evidence>
<feature type="transmembrane region" description="Helical" evidence="7">
    <location>
        <begin position="194"/>
        <end position="217"/>
    </location>
</feature>
<evidence type="ECO:0000256" key="2">
    <source>
        <dbReference type="ARBA" id="ARBA00022448"/>
    </source>
</evidence>
<organism evidence="9 12">
    <name type="scientific">Poseidonibacter ostreae</name>
    <dbReference type="NCBI Taxonomy" id="2654171"/>
    <lineage>
        <taxon>Bacteria</taxon>
        <taxon>Pseudomonadati</taxon>
        <taxon>Campylobacterota</taxon>
        <taxon>Epsilonproteobacteria</taxon>
        <taxon>Campylobacterales</taxon>
        <taxon>Arcobacteraceae</taxon>
        <taxon>Poseidonibacter</taxon>
    </lineage>
</organism>
<evidence type="ECO:0000256" key="5">
    <source>
        <dbReference type="ARBA" id="ARBA00022989"/>
    </source>
</evidence>
<keyword evidence="4" id="KW-0677">Repeat</keyword>
<keyword evidence="3 7" id="KW-0812">Transmembrane</keyword>
<feature type="transmembrane region" description="Helical" evidence="7">
    <location>
        <begin position="588"/>
        <end position="608"/>
    </location>
</feature>
<comment type="caution">
    <text evidence="9">The sequence shown here is derived from an EMBL/GenBank/DDBJ whole genome shotgun (WGS) entry which is preliminary data.</text>
</comment>
<feature type="domain" description="RCK C-terminal" evidence="8">
    <location>
        <begin position="221"/>
        <end position="306"/>
    </location>
</feature>
<dbReference type="InterPro" id="IPR051679">
    <property type="entry name" value="DASS-Related_Transporters"/>
</dbReference>
<name>A0A6L4WNK9_9BACT</name>
<sequence>MQLVTSVNSHSIAVMLLTVLALFLFTREKIPLETSSLFIIVALTVGFTIFPYEYENKELHSIDFFSGFGHEALIAVCALMIAGQGLVRTGALEPVGRVLSKLWASSPKLSLLLTLIVGATLSAFVNNVPIVILLLPILTAVSIKTKTSASKVLMPMGFATLIGGMSTTIGTSTNLLVVSVAVDMGMRDFGMFDFIFPVLIAGSFAIVYLWLVVPYFIKERRAPLMDTSPRVFTAKLMITEESASKDQALNELILKTDGMMKVLRIHRNSNDMYVLPNSKTIIKAEDMLVVEDTPENLKSYEKILDAVLYSSLGAVDEEHPLLEEEQQIAEVIISQGSKLNNTTLSQSRFLQRHNLIALALHRSGKKTETVLKDIAEISLKIGDVLLIQGKNEHILELKQSRELLVLDATSDLTHTKQAPIAFFIMFGIVAVAALGILPIAISATLGVFLMFLTSCINWKDASNALNTQVILIVVASLALGGALLKTGAASYIAHLFVLSMDGMSTTFMLSGLMLLMAIMTNVVSNNAAAVIGTPIAIGIAQQLNLDPEPFVLAVLFGANMSYATPMAYKTNLLVMTAGGYTFGDFLKVGIPLTFIMWITFSWLLPLLYNI</sequence>
<comment type="subcellular location">
    <subcellularLocation>
        <location evidence="1">Membrane</location>
        <topology evidence="1">Multi-pass membrane protein</topology>
    </subcellularLocation>
</comment>
<protein>
    <submittedName>
        <fullName evidence="9">SLC13 family permease</fullName>
    </submittedName>
</protein>
<dbReference type="SUPFAM" id="SSF116726">
    <property type="entry name" value="TrkA C-terminal domain-like"/>
    <property type="match status" value="2"/>
</dbReference>
<feature type="transmembrane region" description="Helical" evidence="7">
    <location>
        <begin position="550"/>
        <end position="568"/>
    </location>
</feature>
<dbReference type="Gene3D" id="3.30.70.1450">
    <property type="entry name" value="Regulator of K+ conductance, C-terminal domain"/>
    <property type="match status" value="2"/>
</dbReference>
<dbReference type="PANTHER" id="PTHR43652:SF2">
    <property type="entry name" value="BASIC AMINO ACID ANTIPORTER YFCC-RELATED"/>
    <property type="match status" value="1"/>
</dbReference>
<evidence type="ECO:0000313" key="10">
    <source>
        <dbReference type="EMBL" id="KAB7890979.1"/>
    </source>
</evidence>
<evidence type="ECO:0000256" key="3">
    <source>
        <dbReference type="ARBA" id="ARBA00022692"/>
    </source>
</evidence>
<keyword evidence="2" id="KW-0813">Transport</keyword>
<evidence type="ECO:0000256" key="1">
    <source>
        <dbReference type="ARBA" id="ARBA00004141"/>
    </source>
</evidence>
<dbReference type="InterPro" id="IPR004680">
    <property type="entry name" value="Cit_transptr-like_dom"/>
</dbReference>
<dbReference type="Proteomes" id="UP000461010">
    <property type="component" value="Unassembled WGS sequence"/>
</dbReference>
<evidence type="ECO:0000259" key="8">
    <source>
        <dbReference type="PROSITE" id="PS51202"/>
    </source>
</evidence>
<dbReference type="Pfam" id="PF03600">
    <property type="entry name" value="CitMHS"/>
    <property type="match status" value="1"/>
</dbReference>
<gene>
    <name evidence="10" type="ORF">GBG18_07895</name>
    <name evidence="9" type="ORF">GBG19_15325</name>
</gene>
<feature type="transmembrane region" description="Helical" evidence="7">
    <location>
        <begin position="465"/>
        <end position="484"/>
    </location>
</feature>
<keyword evidence="5 7" id="KW-1133">Transmembrane helix</keyword>
<feature type="transmembrane region" description="Helical" evidence="7">
    <location>
        <begin position="32"/>
        <end position="52"/>
    </location>
</feature>
<feature type="transmembrane region" description="Helical" evidence="7">
    <location>
        <begin position="72"/>
        <end position="91"/>
    </location>
</feature>
<evidence type="ECO:0000256" key="6">
    <source>
        <dbReference type="ARBA" id="ARBA00023136"/>
    </source>
</evidence>
<dbReference type="EMBL" id="WFKK01000074">
    <property type="protein sequence ID" value="KAB7884748.1"/>
    <property type="molecule type" value="Genomic_DNA"/>
</dbReference>
<dbReference type="GO" id="GO:0006813">
    <property type="term" value="P:potassium ion transport"/>
    <property type="evidence" value="ECO:0007669"/>
    <property type="project" value="InterPro"/>
</dbReference>